<dbReference type="PANTHER" id="PTHR47619">
    <property type="entry name" value="METALLO-HYDROLASE YYCJ-RELATED"/>
    <property type="match status" value="1"/>
</dbReference>
<evidence type="ECO:0000313" key="2">
    <source>
        <dbReference type="EMBL" id="HHJ81043.1"/>
    </source>
</evidence>
<organism evidence="2">
    <name type="scientific">Candidatus Tenderia electrophaga</name>
    <dbReference type="NCBI Taxonomy" id="1748243"/>
    <lineage>
        <taxon>Bacteria</taxon>
        <taxon>Pseudomonadati</taxon>
        <taxon>Pseudomonadota</taxon>
        <taxon>Gammaproteobacteria</taxon>
        <taxon>Candidatus Tenderiales</taxon>
        <taxon>Candidatus Tenderiaceae</taxon>
        <taxon>Candidatus Tenderia</taxon>
    </lineage>
</organism>
<dbReference type="Pfam" id="PF12706">
    <property type="entry name" value="Lactamase_B_2"/>
    <property type="match status" value="1"/>
</dbReference>
<dbReference type="AlphaFoldDB" id="A0A832J5N6"/>
<dbReference type="Proteomes" id="UP000885832">
    <property type="component" value="Unassembled WGS sequence"/>
</dbReference>
<accession>A0A832J5N6</accession>
<name>A0A832J5N6_9GAMM</name>
<dbReference type="SMART" id="SM00849">
    <property type="entry name" value="Lactamase_B"/>
    <property type="match status" value="1"/>
</dbReference>
<evidence type="ECO:0000259" key="1">
    <source>
        <dbReference type="SMART" id="SM00849"/>
    </source>
</evidence>
<protein>
    <submittedName>
        <fullName evidence="2">MBL fold metallo-hydrolase</fullName>
    </submittedName>
</protein>
<dbReference type="PANTHER" id="PTHR47619:SF1">
    <property type="entry name" value="EXODEOXYRIBONUCLEASE WALJ"/>
    <property type="match status" value="1"/>
</dbReference>
<dbReference type="InterPro" id="IPR001279">
    <property type="entry name" value="Metallo-B-lactamas"/>
</dbReference>
<comment type="caution">
    <text evidence="2">The sequence shown here is derived from an EMBL/GenBank/DDBJ whole genome shotgun (WGS) entry which is preliminary data.</text>
</comment>
<reference evidence="2" key="1">
    <citation type="journal article" date="2020" name="mSystems">
        <title>Genome- and Community-Level Interaction Insights into Carbon Utilization and Element Cycling Functions of Hydrothermarchaeota in Hydrothermal Sediment.</title>
        <authorList>
            <person name="Zhou Z."/>
            <person name="Liu Y."/>
            <person name="Xu W."/>
            <person name="Pan J."/>
            <person name="Luo Z.H."/>
            <person name="Li M."/>
        </authorList>
    </citation>
    <scope>NUCLEOTIDE SEQUENCE [LARGE SCALE GENOMIC DNA]</scope>
    <source>
        <strain evidence="2">HyVt-505</strain>
    </source>
</reference>
<dbReference type="InterPro" id="IPR052533">
    <property type="entry name" value="WalJ/YycJ-like"/>
</dbReference>
<dbReference type="EMBL" id="DRNF01000339">
    <property type="protein sequence ID" value="HHJ81043.1"/>
    <property type="molecule type" value="Genomic_DNA"/>
</dbReference>
<proteinExistence type="predicted"/>
<dbReference type="Gene3D" id="3.60.15.10">
    <property type="entry name" value="Ribonuclease Z/Hydroxyacylglutathione hydrolase-like"/>
    <property type="match status" value="1"/>
</dbReference>
<sequence length="253" mass="27707">MRFASIGSGSRGNGTLVEVEDTLILLDCGFAAVHVERRMARLGKTAADLSAIIVTHEHGDHIKGVGPLARRYNLPVWMTPGTACHPRLGKLPELCLFNSHEDFAINALELKPYPVPHDAREPVQFVFSDGVRCLGVLTDVGCWTPHIEQQLSGCDALLLECNHDAEMLQQGNYPVSLKQRVAGRHGHLSNRQSAELLARLDNSKLQHLVAAHLSEENNQPQLAQQALANVLGCELGWIGVAEQDAGLQWRDVV</sequence>
<gene>
    <name evidence="2" type="ORF">ENJ65_05370</name>
</gene>
<feature type="domain" description="Metallo-beta-lactamase" evidence="1">
    <location>
        <begin position="11"/>
        <end position="187"/>
    </location>
</feature>
<dbReference type="InterPro" id="IPR036866">
    <property type="entry name" value="RibonucZ/Hydroxyglut_hydro"/>
</dbReference>
<dbReference type="SUPFAM" id="SSF56281">
    <property type="entry name" value="Metallo-hydrolase/oxidoreductase"/>
    <property type="match status" value="1"/>
</dbReference>